<gene>
    <name evidence="2" type="ORF">JOE66_001339</name>
</gene>
<dbReference type="EMBL" id="JAFBBU010000001">
    <property type="protein sequence ID" value="MBM7471705.1"/>
    <property type="molecule type" value="Genomic_DNA"/>
</dbReference>
<dbReference type="SUPFAM" id="SSF56349">
    <property type="entry name" value="DNA breaking-rejoining enzymes"/>
    <property type="match status" value="1"/>
</dbReference>
<dbReference type="RefSeq" id="WP_205107887.1">
    <property type="nucleotide sequence ID" value="NZ_BAAAHT010000013.1"/>
</dbReference>
<dbReference type="Proteomes" id="UP000776164">
    <property type="component" value="Unassembled WGS sequence"/>
</dbReference>
<dbReference type="InterPro" id="IPR013762">
    <property type="entry name" value="Integrase-like_cat_sf"/>
</dbReference>
<dbReference type="InterPro" id="IPR011010">
    <property type="entry name" value="DNA_brk_join_enz"/>
</dbReference>
<evidence type="ECO:0000313" key="2">
    <source>
        <dbReference type="EMBL" id="MBM7471705.1"/>
    </source>
</evidence>
<reference evidence="2 3" key="1">
    <citation type="submission" date="2021-01" db="EMBL/GenBank/DDBJ databases">
        <title>Sequencing the genomes of 1000 actinobacteria strains.</title>
        <authorList>
            <person name="Klenk H.-P."/>
        </authorList>
    </citation>
    <scope>NUCLEOTIDE SEQUENCE [LARGE SCALE GENOMIC DNA]</scope>
    <source>
        <strain evidence="2 3">DSM 13057</strain>
    </source>
</reference>
<keyword evidence="1" id="KW-0233">DNA recombination</keyword>
<sequence length="58" mass="6255">MSTIAAGCDISTVQHTLGHSTPTVKLNTYTHLWPEAEDRTRAAAEGLMAQVFDPAENV</sequence>
<accession>A0ABS2L3M8</accession>
<name>A0ABS2L3M8_9MICO</name>
<evidence type="ECO:0000313" key="3">
    <source>
        <dbReference type="Proteomes" id="UP000776164"/>
    </source>
</evidence>
<protein>
    <submittedName>
        <fullName evidence="2">Integrase</fullName>
    </submittedName>
</protein>
<organism evidence="2 3">
    <name type="scientific">Subtercola frigoramans</name>
    <dbReference type="NCBI Taxonomy" id="120298"/>
    <lineage>
        <taxon>Bacteria</taxon>
        <taxon>Bacillati</taxon>
        <taxon>Actinomycetota</taxon>
        <taxon>Actinomycetes</taxon>
        <taxon>Micrococcales</taxon>
        <taxon>Microbacteriaceae</taxon>
        <taxon>Subtercola</taxon>
    </lineage>
</organism>
<comment type="caution">
    <text evidence="2">The sequence shown here is derived from an EMBL/GenBank/DDBJ whole genome shotgun (WGS) entry which is preliminary data.</text>
</comment>
<evidence type="ECO:0000256" key="1">
    <source>
        <dbReference type="ARBA" id="ARBA00023172"/>
    </source>
</evidence>
<dbReference type="Gene3D" id="1.10.443.10">
    <property type="entry name" value="Intergrase catalytic core"/>
    <property type="match status" value="1"/>
</dbReference>
<keyword evidence="3" id="KW-1185">Reference proteome</keyword>
<proteinExistence type="predicted"/>